<dbReference type="Proteomes" id="UP000219994">
    <property type="component" value="Unassembled WGS sequence"/>
</dbReference>
<feature type="transmembrane region" description="Helical" evidence="1">
    <location>
        <begin position="20"/>
        <end position="53"/>
    </location>
</feature>
<sequence length="99" mass="11071">MATEYNPIRRAFHEETSRAYLILAISIVSAFFILAPPVAPLVVLIMFIVGIVFLFKAKTRTDRTILIISTAVTGLILALIVVSIIGWNLTEYQWGSFEN</sequence>
<protein>
    <submittedName>
        <fullName evidence="2">Uncharacterized protein</fullName>
    </submittedName>
</protein>
<proteinExistence type="predicted"/>
<keyword evidence="1" id="KW-0472">Membrane</keyword>
<accession>A0A2A6FTY7</accession>
<feature type="transmembrane region" description="Helical" evidence="1">
    <location>
        <begin position="65"/>
        <end position="89"/>
    </location>
</feature>
<keyword evidence="1" id="KW-1133">Transmembrane helix</keyword>
<reference evidence="3" key="1">
    <citation type="submission" date="2017-03" db="EMBL/GenBank/DDBJ databases">
        <authorList>
            <person name="Lund M.B."/>
        </authorList>
    </citation>
    <scope>NUCLEOTIDE SEQUENCE [LARGE SCALE GENOMIC DNA]</scope>
</reference>
<dbReference type="AlphaFoldDB" id="A0A2A6FTY7"/>
<dbReference type="EMBL" id="NAEP01000017">
    <property type="protein sequence ID" value="PDQ36375.1"/>
    <property type="molecule type" value="Genomic_DNA"/>
</dbReference>
<gene>
    <name evidence="2" type="ORF">B5766_01380</name>
</gene>
<evidence type="ECO:0000256" key="1">
    <source>
        <dbReference type="SAM" id="Phobius"/>
    </source>
</evidence>
<organism evidence="2 3">
    <name type="scientific">Candidatus Lumbricidiphila eiseniae</name>
    <dbReference type="NCBI Taxonomy" id="1969409"/>
    <lineage>
        <taxon>Bacteria</taxon>
        <taxon>Bacillati</taxon>
        <taxon>Actinomycetota</taxon>
        <taxon>Actinomycetes</taxon>
        <taxon>Micrococcales</taxon>
        <taxon>Microbacteriaceae</taxon>
        <taxon>Candidatus Lumbricidiphila</taxon>
    </lineage>
</organism>
<name>A0A2A6FTY7_9MICO</name>
<evidence type="ECO:0000313" key="2">
    <source>
        <dbReference type="EMBL" id="PDQ36375.1"/>
    </source>
</evidence>
<evidence type="ECO:0000313" key="3">
    <source>
        <dbReference type="Proteomes" id="UP000219994"/>
    </source>
</evidence>
<comment type="caution">
    <text evidence="2">The sequence shown here is derived from an EMBL/GenBank/DDBJ whole genome shotgun (WGS) entry which is preliminary data.</text>
</comment>
<keyword evidence="1" id="KW-0812">Transmembrane</keyword>